<gene>
    <name evidence="1" type="ORF">EBN88_29600</name>
</gene>
<protein>
    <recommendedName>
        <fullName evidence="3">CHAT domain-containing protein</fullName>
    </recommendedName>
</protein>
<accession>A0A3M2KQR6</accession>
<dbReference type="AlphaFoldDB" id="A0A3M2KQR6"/>
<name>A0A3M2KQR6_9ACTN</name>
<evidence type="ECO:0000313" key="2">
    <source>
        <dbReference type="Proteomes" id="UP000278673"/>
    </source>
</evidence>
<comment type="caution">
    <text evidence="1">The sequence shown here is derived from an EMBL/GenBank/DDBJ whole genome shotgun (WGS) entry which is preliminary data.</text>
</comment>
<keyword evidence="2" id="KW-1185">Reference proteome</keyword>
<organism evidence="1 2">
    <name type="scientific">Streptomyces triticirhizae</name>
    <dbReference type="NCBI Taxonomy" id="2483353"/>
    <lineage>
        <taxon>Bacteria</taxon>
        <taxon>Bacillati</taxon>
        <taxon>Actinomycetota</taxon>
        <taxon>Actinomycetes</taxon>
        <taxon>Kitasatosporales</taxon>
        <taxon>Streptomycetaceae</taxon>
        <taxon>Streptomyces</taxon>
    </lineage>
</organism>
<reference evidence="1 2" key="1">
    <citation type="submission" date="2018-10" db="EMBL/GenBank/DDBJ databases">
        <title>Isolation, diversity and antifungal activity of actinobacteria from wheat.</title>
        <authorList>
            <person name="Han C."/>
        </authorList>
    </citation>
    <scope>NUCLEOTIDE SEQUENCE [LARGE SCALE GENOMIC DNA]</scope>
    <source>
        <strain evidence="1 2">NEAU-YY642</strain>
    </source>
</reference>
<evidence type="ECO:0008006" key="3">
    <source>
        <dbReference type="Google" id="ProtNLM"/>
    </source>
</evidence>
<feature type="non-terminal residue" evidence="1">
    <location>
        <position position="445"/>
    </location>
</feature>
<evidence type="ECO:0000313" key="1">
    <source>
        <dbReference type="EMBL" id="RMI27421.1"/>
    </source>
</evidence>
<dbReference type="EMBL" id="RFFJ01000361">
    <property type="protein sequence ID" value="RMI27421.1"/>
    <property type="molecule type" value="Genomic_DNA"/>
</dbReference>
<dbReference type="Proteomes" id="UP000278673">
    <property type="component" value="Unassembled WGS sequence"/>
</dbReference>
<proteinExistence type="predicted"/>
<sequence length="445" mass="46990">MDGGDGGRERGARAALLALVARLERHAAGERAAVLGEAAEADAEALDAACAREGYAPGALVALGRWHQARHRETGDAAEFRAAAARYEPLWEGALATDPDPAPPGTAPEEVAHRAAARGLALLDRFPHDRDPEQLLAARAVFETALESLPTPHPLRPVLEVGRAHVGLTTHQVMGWRAALDLALRAADRLIDAPPPNQLPRSLGLQLLEVHQREGDGAAFVRGVALLVHSLGTERPPPPEERDAIDAALARALLVELTQRGDAARTGHTGERPAEPLARVEAADPDRRLDAPGVRATLLGALRRHHERRGDRESLAAALALAIDRPRGGADGPWLAELAALHRAEADPQLLAEIEALARERAEDGRLGSGPGSGSKEREAAQLVLGRALVWRDEAMRDPAALAEGAGLLTGLAEGPPGSPVTRAALALAAHARRLQAERLAPEAR</sequence>